<name>A0ABQ7QAT6_PLUXY</name>
<accession>A0ABQ7QAT6</accession>
<gene>
    <name evidence="1" type="ORF">JYU34_013830</name>
</gene>
<proteinExistence type="predicted"/>
<evidence type="ECO:0000313" key="1">
    <source>
        <dbReference type="EMBL" id="KAG7302331.1"/>
    </source>
</evidence>
<evidence type="ECO:0008006" key="3">
    <source>
        <dbReference type="Google" id="ProtNLM"/>
    </source>
</evidence>
<organism evidence="1 2">
    <name type="scientific">Plutella xylostella</name>
    <name type="common">Diamondback moth</name>
    <name type="synonym">Plutella maculipennis</name>
    <dbReference type="NCBI Taxonomy" id="51655"/>
    <lineage>
        <taxon>Eukaryota</taxon>
        <taxon>Metazoa</taxon>
        <taxon>Ecdysozoa</taxon>
        <taxon>Arthropoda</taxon>
        <taxon>Hexapoda</taxon>
        <taxon>Insecta</taxon>
        <taxon>Pterygota</taxon>
        <taxon>Neoptera</taxon>
        <taxon>Endopterygota</taxon>
        <taxon>Lepidoptera</taxon>
        <taxon>Glossata</taxon>
        <taxon>Ditrysia</taxon>
        <taxon>Yponomeutoidea</taxon>
        <taxon>Plutellidae</taxon>
        <taxon>Plutella</taxon>
    </lineage>
</organism>
<sequence>MLMMALPQAAAAAAGSATGNCTRCARSDLLGTFDLTTADHSWRRTGTREPTTTTRGCSGPGWAGRWPQGAGLLGAWPPGAGLLGAGTSARGPRCGPPAPPLSRYRTAPPNYHMTWLELLCVY</sequence>
<evidence type="ECO:0000313" key="2">
    <source>
        <dbReference type="Proteomes" id="UP000823941"/>
    </source>
</evidence>
<dbReference type="Proteomes" id="UP000823941">
    <property type="component" value="Chromosome 18"/>
</dbReference>
<keyword evidence="2" id="KW-1185">Reference proteome</keyword>
<dbReference type="EMBL" id="JAHIBW010000018">
    <property type="protein sequence ID" value="KAG7302331.1"/>
    <property type="molecule type" value="Genomic_DNA"/>
</dbReference>
<protein>
    <recommendedName>
        <fullName evidence="3">Secreted protein</fullName>
    </recommendedName>
</protein>
<comment type="caution">
    <text evidence="1">The sequence shown here is derived from an EMBL/GenBank/DDBJ whole genome shotgun (WGS) entry which is preliminary data.</text>
</comment>
<reference evidence="1 2" key="1">
    <citation type="submission" date="2021-06" db="EMBL/GenBank/DDBJ databases">
        <title>A haploid diamondback moth (Plutella xylostella L.) genome assembly resolves 31 chromosomes and identifies a diamide resistance mutation.</title>
        <authorList>
            <person name="Ward C.M."/>
            <person name="Perry K.D."/>
            <person name="Baker G."/>
            <person name="Powis K."/>
            <person name="Heckel D.G."/>
            <person name="Baxter S.W."/>
        </authorList>
    </citation>
    <scope>NUCLEOTIDE SEQUENCE [LARGE SCALE GENOMIC DNA]</scope>
    <source>
        <strain evidence="1 2">LV</strain>
        <tissue evidence="1">Single pupa</tissue>
    </source>
</reference>